<evidence type="ECO:0000313" key="1">
    <source>
        <dbReference type="EMBL" id="EST45555.1"/>
    </source>
</evidence>
<dbReference type="EMBL" id="KI546092">
    <property type="protein sequence ID" value="EST45555.1"/>
    <property type="molecule type" value="Genomic_DNA"/>
</dbReference>
<evidence type="ECO:0000313" key="3">
    <source>
        <dbReference type="Proteomes" id="UP000018208"/>
    </source>
</evidence>
<sequence>MSLDDLFQTADLDVQLDQDNQKNDDFMGLFMTADIVTQDTSTVKSQINDLNISKLKLSQLSAQPQPQVLQNSIQLVEKPRQYISTSTSHIITTIFNKTYYLTNQNQQQYIKSLINQLQNNQIPFQIPQTLILLQQLNFKIPFPSSLYSFHTENYKPKNITQFGKYLLQDTLFNKLQKQLYQYYSNNQQLQYYYLHLFQMLSFENLQSIVFVNVLNSEFDGNQLFADCSDEASVFYQVIIVPVVSQIDSLVISYKTLYRIAREHGFLDNFSFFIQLVQLFLVRNLSRFDNEQVYDLILSFTPELILLHVSKSQEFLQTSLIRRIYEENQPVQSVTGVFFIINQNYLSDGQYFMPYNSQIEFKKGQKILLSGCQKTGFDQQTEAGYFQLLDQNNYIIIKDNNVRCGDQYKLGQFKNPTFQCSLKELKLQQQFPHIEILIVEVFEDNSLVLGKIDESICVIDNQRGSIQYAGLYSCFVGTITKSQYYTNNNEQILQVQSRNLMLVKEQQSLKCNCVTELTLQVSQISGDESIGCTTKSKQYLLKGYVFKKPGLYKIRGLSMGTRDQGELLRVLYTKTCM</sequence>
<dbReference type="VEuPathDB" id="GiardiaDB:SS50377_28343"/>
<organism evidence="1">
    <name type="scientific">Spironucleus salmonicida</name>
    <dbReference type="NCBI Taxonomy" id="348837"/>
    <lineage>
        <taxon>Eukaryota</taxon>
        <taxon>Metamonada</taxon>
        <taxon>Diplomonadida</taxon>
        <taxon>Hexamitidae</taxon>
        <taxon>Hexamitinae</taxon>
        <taxon>Spironucleus</taxon>
    </lineage>
</organism>
<evidence type="ECO:0000313" key="2">
    <source>
        <dbReference type="EMBL" id="KAH0570365.1"/>
    </source>
</evidence>
<dbReference type="AlphaFoldDB" id="V6LLK4"/>
<keyword evidence="3" id="KW-1185">Reference proteome</keyword>
<reference evidence="2" key="2">
    <citation type="submission" date="2020-12" db="EMBL/GenBank/DDBJ databases">
        <title>New Spironucleus salmonicida genome in near-complete chromosomes.</title>
        <authorList>
            <person name="Xu F."/>
            <person name="Kurt Z."/>
            <person name="Jimenez-Gonzalez A."/>
            <person name="Astvaldsson A."/>
            <person name="Andersson J.O."/>
            <person name="Svard S.G."/>
        </authorList>
    </citation>
    <scope>NUCLEOTIDE SEQUENCE</scope>
    <source>
        <strain evidence="2">ATCC 50377</strain>
    </source>
</reference>
<dbReference type="Proteomes" id="UP000018208">
    <property type="component" value="Unassembled WGS sequence"/>
</dbReference>
<gene>
    <name evidence="1" type="ORF">SS50377_14520</name>
    <name evidence="2" type="ORF">SS50377_28343</name>
</gene>
<dbReference type="EMBL" id="AUWU02000008">
    <property type="protein sequence ID" value="KAH0570365.1"/>
    <property type="molecule type" value="Genomic_DNA"/>
</dbReference>
<reference evidence="1 2" key="1">
    <citation type="journal article" date="2014" name="PLoS Genet.">
        <title>The Genome of Spironucleus salmonicida Highlights a Fish Pathogen Adapted to Fluctuating Environments.</title>
        <authorList>
            <person name="Xu F."/>
            <person name="Jerlstrom-Hultqvist J."/>
            <person name="Einarsson E."/>
            <person name="Astvaldsson A."/>
            <person name="Svard S.G."/>
            <person name="Andersson J.O."/>
        </authorList>
    </citation>
    <scope>NUCLEOTIDE SEQUENCE</scope>
    <source>
        <strain evidence="2">ATCC 50377</strain>
    </source>
</reference>
<protein>
    <submittedName>
        <fullName evidence="1">Uncharacterized protein</fullName>
    </submittedName>
</protein>
<proteinExistence type="predicted"/>
<accession>V6LLK4</accession>
<name>V6LLK4_9EUKA</name>